<proteinExistence type="predicted"/>
<dbReference type="AlphaFoldDB" id="A0A9D7K1S4"/>
<sequence length="75" mass="8518">MRTIGHRKEHPITFSASAALLAEGARFNDEIHRLPTGNTTHIPKGVYWFKSFEESNQHQQDCLVAGMAKIALERR</sequence>
<evidence type="ECO:0000313" key="1">
    <source>
        <dbReference type="EMBL" id="MBK8524688.1"/>
    </source>
</evidence>
<evidence type="ECO:0000313" key="2">
    <source>
        <dbReference type="Proteomes" id="UP000886689"/>
    </source>
</evidence>
<comment type="caution">
    <text evidence="1">The sequence shown here is derived from an EMBL/GenBank/DDBJ whole genome shotgun (WGS) entry which is preliminary data.</text>
</comment>
<dbReference type="Proteomes" id="UP000886689">
    <property type="component" value="Unassembled WGS sequence"/>
</dbReference>
<reference evidence="1" key="1">
    <citation type="submission" date="2020-10" db="EMBL/GenBank/DDBJ databases">
        <title>Connecting structure to function with the recovery of over 1000 high-quality activated sludge metagenome-assembled genomes encoding full-length rRNA genes using long-read sequencing.</title>
        <authorList>
            <person name="Singleton C.M."/>
            <person name="Petriglieri F."/>
            <person name="Kristensen J.M."/>
            <person name="Kirkegaard R.H."/>
            <person name="Michaelsen T.Y."/>
            <person name="Andersen M.H."/>
            <person name="Karst S.M."/>
            <person name="Dueholm M.S."/>
            <person name="Nielsen P.H."/>
            <person name="Albertsen M."/>
        </authorList>
    </citation>
    <scope>NUCLEOTIDE SEQUENCE</scope>
    <source>
        <strain evidence="1">Hirt_18-Q3-R61-65_BATAC.395</strain>
    </source>
</reference>
<organism evidence="1 2">
    <name type="scientific">Candidatus Proximibacter danicus</name>
    <dbReference type="NCBI Taxonomy" id="2954365"/>
    <lineage>
        <taxon>Bacteria</taxon>
        <taxon>Pseudomonadati</taxon>
        <taxon>Pseudomonadota</taxon>
        <taxon>Betaproteobacteria</taxon>
        <taxon>Candidatus Proximibacter</taxon>
    </lineage>
</organism>
<dbReference type="EMBL" id="JADJUC010000012">
    <property type="protein sequence ID" value="MBK8524688.1"/>
    <property type="molecule type" value="Genomic_DNA"/>
</dbReference>
<accession>A0A9D7K1S4</accession>
<name>A0A9D7K1S4_9PROT</name>
<gene>
    <name evidence="1" type="ORF">IPL58_11665</name>
</gene>
<protein>
    <submittedName>
        <fullName evidence="1">Uncharacterized protein</fullName>
    </submittedName>
</protein>